<dbReference type="Proteomes" id="UP001610334">
    <property type="component" value="Unassembled WGS sequence"/>
</dbReference>
<comment type="caution">
    <text evidence="1">The sequence shown here is derived from an EMBL/GenBank/DDBJ whole genome shotgun (WGS) entry which is preliminary data.</text>
</comment>
<gene>
    <name evidence="1" type="ORF">BJX63DRAFT_378706</name>
</gene>
<sequence>MERFFFNDWVGKTIKRTTTDPPLQWTLDSKLSEKNSQWSAKEYHMNPPPGAAYGTFMCHNVDDAKDVTILRVLMQ</sequence>
<keyword evidence="2" id="KW-1185">Reference proteome</keyword>
<reference evidence="1 2" key="1">
    <citation type="submission" date="2024-07" db="EMBL/GenBank/DDBJ databases">
        <title>Section-level genome sequencing and comparative genomics of Aspergillus sections Usti and Cavernicolus.</title>
        <authorList>
            <consortium name="Lawrence Berkeley National Laboratory"/>
            <person name="Nybo J.L."/>
            <person name="Vesth T.C."/>
            <person name="Theobald S."/>
            <person name="Frisvad J.C."/>
            <person name="Larsen T.O."/>
            <person name="Kjaerboelling I."/>
            <person name="Rothschild-Mancinelli K."/>
            <person name="Lyhne E.K."/>
            <person name="Kogle M.E."/>
            <person name="Barry K."/>
            <person name="Clum A."/>
            <person name="Na H."/>
            <person name="Ledsgaard L."/>
            <person name="Lin J."/>
            <person name="Lipzen A."/>
            <person name="Kuo A."/>
            <person name="Riley R."/>
            <person name="Mondo S."/>
            <person name="Labutti K."/>
            <person name="Haridas S."/>
            <person name="Pangalinan J."/>
            <person name="Salamov A.A."/>
            <person name="Simmons B.A."/>
            <person name="Magnuson J.K."/>
            <person name="Chen J."/>
            <person name="Drula E."/>
            <person name="Henrissat B."/>
            <person name="Wiebenga A."/>
            <person name="Lubbers R.J."/>
            <person name="Gomes A.C."/>
            <person name="Makela M.R."/>
            <person name="Stajich J."/>
            <person name="Grigoriev I.V."/>
            <person name="Mortensen U.H."/>
            <person name="De Vries R.P."/>
            <person name="Baker S.E."/>
            <person name="Andersen M.R."/>
        </authorList>
    </citation>
    <scope>NUCLEOTIDE SEQUENCE [LARGE SCALE GENOMIC DNA]</scope>
    <source>
        <strain evidence="1 2">CBS 588.65</strain>
    </source>
</reference>
<name>A0ABR4I1J4_9EURO</name>
<organism evidence="1 2">
    <name type="scientific">Aspergillus granulosus</name>
    <dbReference type="NCBI Taxonomy" id="176169"/>
    <lineage>
        <taxon>Eukaryota</taxon>
        <taxon>Fungi</taxon>
        <taxon>Dikarya</taxon>
        <taxon>Ascomycota</taxon>
        <taxon>Pezizomycotina</taxon>
        <taxon>Eurotiomycetes</taxon>
        <taxon>Eurotiomycetidae</taxon>
        <taxon>Eurotiales</taxon>
        <taxon>Aspergillaceae</taxon>
        <taxon>Aspergillus</taxon>
        <taxon>Aspergillus subgen. Nidulantes</taxon>
    </lineage>
</organism>
<evidence type="ECO:0000313" key="2">
    <source>
        <dbReference type="Proteomes" id="UP001610334"/>
    </source>
</evidence>
<protein>
    <submittedName>
        <fullName evidence="1">Uncharacterized protein</fullName>
    </submittedName>
</protein>
<evidence type="ECO:0000313" key="1">
    <source>
        <dbReference type="EMBL" id="KAL2821618.1"/>
    </source>
</evidence>
<dbReference type="EMBL" id="JBFXLT010000004">
    <property type="protein sequence ID" value="KAL2821618.1"/>
    <property type="molecule type" value="Genomic_DNA"/>
</dbReference>
<accession>A0ABR4I1J4</accession>
<proteinExistence type="predicted"/>